<dbReference type="GO" id="GO:0001006">
    <property type="term" value="F:RNA polymerase III type 3 promoter sequence-specific DNA binding"/>
    <property type="evidence" value="ECO:0007669"/>
    <property type="project" value="TreeGrafter"/>
</dbReference>
<sequence>MNMNFSEIDKDVLFQEIQQIQNTLETNNTLAGLTNINNDEEISDDEVISANKSHPQGYSYYQQYDDDEEEDSDFIDSSGSDNESSYQIYETKEPSRFGHFFDALKIKSSDNENQPSASGISDNVKKRIQGQSIYDNDGSQSPKIYHDFSTPIMSPAQSSTNEEEEEAKSIDISIPSTYSTLPAKKKQQLSTANLYVERIFREFRKGYEQPTLSTVNKFDTRTLKSSGRLETMEQLLLLNRSYQETLADELKIIRIALTKNGLAQDEMSKTSNTGVEKLGKGSLYRSCLGRFGVPYFKDADGFGPDDNEDTKKLKQISKVNVFSKGGRTWTSYEIKSLREGVYNSNLEKRLDPLLQRLKQYDKEYREKKLEGKTIDRSGRAEITKQISDIKALPMDEILKESYDIDFMKVAKNFVPDREDFECQIYWCNVLHPSINQNKFTKEEDSKLIKLAKKYKNHRWEDIAKELDTNRTPVQCLQRFQRTLNKDIIKSQWTQQDDDRLIEGIKLYQRDWILVADHVEGKTQDQCIHRWEHTLNPNIKRGKWSQEEDEALMEAVLRLGRKNWKAAKESVPGRTAAQCRERFVSRLDPDINATLFSFEEDELLIELVNQFGIGKWSMMTKYFDRRQDSFLLRRYKQIMPKKYAEYQNEVLAKKKHVLTYFMHREDEKRDYDIKELDLEVGEVRKPSEKTKKTNNNKKKKEPETPQKEKRRRNANPLGIPIPTNLLGKRGAEEKNKEEEKEYGPTVTYYLDGFAQVIDVNERLKLVLDEVCMAEPKAFRARCNIAITDLKLKRVAPQTLKDEFEACRQVLLTRLPEKAELLEKILTETVRSADAFIEQVEDVIASHKKKMQAGEEQPQETQQPTTPSTIATSAASSFGRTSHHRKASKPLRVVEVGKVRRPINQDPITVDVSDEFDSDDSMPDTPRPPPMLGSQPPTKRPPVTETDQLKIFTWILQTLHIDTAGVMRSLPQKDLANSIKDQNPYNQGNTFPKCLPLSPNSSTLRGFRTLLLHRKRLSEQVNKSTTPINKEALQDTPMYNALSSRFKSMFVWPAFLATFMPRRAEELPSKKILDQTPTKLPQFNFNKRMNIPGRRVPTSPQTRMQHPMYGSASPQRNHSQFPGQPPYPPVHMHQMAYTRQRPGQTILGNPSPFNSSSSTTMLRHTTTSGYGHSRAEINLSPQRFPIAPSYPYRAPYAPVGNPHQRYMSQMVPFPMRAPSGHGTMQRPPTSNTSTQQRETTSTQIPQQDETSTSNPSDKGKTPLGRATRKRSTNNETTQPSATSKPKAKVKHTTKIWSQRSAELSDEKLSKLVDDYLNERKLNTKVLKVEPSEKSTDAQTSTSHQPKTSKDVFMPRHVLDPPAEKRQMLDNSVIALETGKEKDDKEKDKEERPKKRRKSQ</sequence>
<reference evidence="9" key="1">
    <citation type="submission" date="2021-01" db="UniProtKB">
        <authorList>
            <consortium name="EnsemblMetazoa"/>
        </authorList>
    </citation>
    <scope>IDENTIFICATION</scope>
</reference>
<feature type="compositionally biased region" description="Acidic residues" evidence="5">
    <location>
        <begin position="910"/>
        <end position="920"/>
    </location>
</feature>
<dbReference type="PROSITE" id="PS51293">
    <property type="entry name" value="SANT"/>
    <property type="match status" value="2"/>
</dbReference>
<feature type="domain" description="HTH myb-type" evidence="8">
    <location>
        <begin position="535"/>
        <end position="590"/>
    </location>
</feature>
<dbReference type="PANTHER" id="PTHR46621">
    <property type="entry name" value="SNRNA-ACTIVATING PROTEIN COMPLEX SUBUNIT 4"/>
    <property type="match status" value="1"/>
</dbReference>
<evidence type="ECO:0000313" key="10">
    <source>
        <dbReference type="Proteomes" id="UP000594262"/>
    </source>
</evidence>
<feature type="compositionally biased region" description="Polar residues" evidence="5">
    <location>
        <begin position="1271"/>
        <end position="1281"/>
    </location>
</feature>
<proteinExistence type="predicted"/>
<evidence type="ECO:0000256" key="5">
    <source>
        <dbReference type="SAM" id="MobiDB-lite"/>
    </source>
</evidence>
<feature type="domain" description="HTH myb-type" evidence="8">
    <location>
        <begin position="489"/>
        <end position="530"/>
    </location>
</feature>
<dbReference type="InterPro" id="IPR017930">
    <property type="entry name" value="Myb_dom"/>
</dbReference>
<dbReference type="InterPro" id="IPR051575">
    <property type="entry name" value="Myb-like_DNA-bd"/>
</dbReference>
<feature type="compositionally biased region" description="Basic and acidic residues" evidence="5">
    <location>
        <begin position="1345"/>
        <end position="1365"/>
    </location>
</feature>
<dbReference type="InterPro" id="IPR009057">
    <property type="entry name" value="Homeodomain-like_sf"/>
</dbReference>
<feature type="region of interest" description="Disordered" evidence="5">
    <location>
        <begin position="1081"/>
        <end position="1123"/>
    </location>
</feature>
<feature type="region of interest" description="Disordered" evidence="5">
    <location>
        <begin position="846"/>
        <end position="941"/>
    </location>
</feature>
<feature type="region of interest" description="Disordered" evidence="5">
    <location>
        <begin position="1150"/>
        <end position="1169"/>
    </location>
</feature>
<evidence type="ECO:0000313" key="9">
    <source>
        <dbReference type="EnsemblMetazoa" id="CLYHEMP017000.1"/>
    </source>
</evidence>
<dbReference type="Proteomes" id="UP000594262">
    <property type="component" value="Unplaced"/>
</dbReference>
<feature type="compositionally biased region" description="Basic and acidic residues" evidence="5">
    <location>
        <begin position="1375"/>
        <end position="1390"/>
    </location>
</feature>
<feature type="compositionally biased region" description="Polar residues" evidence="5">
    <location>
        <begin position="1334"/>
        <end position="1343"/>
    </location>
</feature>
<feature type="domain" description="Myb-like" evidence="6">
    <location>
        <begin position="431"/>
        <end position="483"/>
    </location>
</feature>
<feature type="domain" description="SANT" evidence="7">
    <location>
        <begin position="487"/>
        <end position="527"/>
    </location>
</feature>
<feature type="domain" description="HTH myb-type" evidence="8">
    <location>
        <begin position="431"/>
        <end position="487"/>
    </location>
</feature>
<feature type="domain" description="SANT" evidence="7">
    <location>
        <begin position="542"/>
        <end position="584"/>
    </location>
</feature>
<evidence type="ECO:0000256" key="2">
    <source>
        <dbReference type="ARBA" id="ARBA00023125"/>
    </source>
</evidence>
<keyword evidence="10" id="KW-1185">Reference proteome</keyword>
<evidence type="ECO:0000256" key="4">
    <source>
        <dbReference type="ARBA" id="ARBA00023242"/>
    </source>
</evidence>
<feature type="compositionally biased region" description="Basic and acidic residues" evidence="5">
    <location>
        <begin position="728"/>
        <end position="738"/>
    </location>
</feature>
<dbReference type="PROSITE" id="PS51294">
    <property type="entry name" value="HTH_MYB"/>
    <property type="match status" value="3"/>
</dbReference>
<feature type="compositionally biased region" description="Low complexity" evidence="5">
    <location>
        <begin position="1227"/>
        <end position="1241"/>
    </location>
</feature>
<dbReference type="Pfam" id="PF13921">
    <property type="entry name" value="Myb_DNA-bind_6"/>
    <property type="match status" value="1"/>
</dbReference>
<dbReference type="SUPFAM" id="SSF46689">
    <property type="entry name" value="Homeodomain-like"/>
    <property type="match status" value="2"/>
</dbReference>
<evidence type="ECO:0000259" key="6">
    <source>
        <dbReference type="PROSITE" id="PS50090"/>
    </source>
</evidence>
<keyword evidence="2" id="KW-0238">DNA-binding</keyword>
<dbReference type="RefSeq" id="XP_066932814.1">
    <property type="nucleotide sequence ID" value="XM_067076713.1"/>
</dbReference>
<dbReference type="GO" id="GO:0042796">
    <property type="term" value="P:snRNA transcription by RNA polymerase III"/>
    <property type="evidence" value="ECO:0007669"/>
    <property type="project" value="TreeGrafter"/>
</dbReference>
<dbReference type="InterPro" id="IPR017884">
    <property type="entry name" value="SANT_dom"/>
</dbReference>
<evidence type="ECO:0008006" key="11">
    <source>
        <dbReference type="Google" id="ProtNLM"/>
    </source>
</evidence>
<name>A0A7M5X324_9CNID</name>
<dbReference type="CDD" id="cd00167">
    <property type="entry name" value="SANT"/>
    <property type="match status" value="3"/>
</dbReference>
<keyword evidence="3" id="KW-0804">Transcription</keyword>
<evidence type="ECO:0000256" key="3">
    <source>
        <dbReference type="ARBA" id="ARBA00023163"/>
    </source>
</evidence>
<feature type="compositionally biased region" description="Polar residues" evidence="5">
    <location>
        <begin position="151"/>
        <end position="160"/>
    </location>
</feature>
<feature type="compositionally biased region" description="Polar residues" evidence="5">
    <location>
        <begin position="1110"/>
        <end position="1120"/>
    </location>
</feature>
<dbReference type="Pfam" id="PF00249">
    <property type="entry name" value="Myb_DNA-binding"/>
    <property type="match status" value="1"/>
</dbReference>
<accession>A0A7M5X324</accession>
<organism evidence="9 10">
    <name type="scientific">Clytia hemisphaerica</name>
    <dbReference type="NCBI Taxonomy" id="252671"/>
    <lineage>
        <taxon>Eukaryota</taxon>
        <taxon>Metazoa</taxon>
        <taxon>Cnidaria</taxon>
        <taxon>Hydrozoa</taxon>
        <taxon>Hydroidolina</taxon>
        <taxon>Leptothecata</taxon>
        <taxon>Obeliida</taxon>
        <taxon>Clytiidae</taxon>
        <taxon>Clytia</taxon>
    </lineage>
</organism>
<feature type="region of interest" description="Disordered" evidence="5">
    <location>
        <begin position="1211"/>
        <end position="1302"/>
    </location>
</feature>
<feature type="region of interest" description="Disordered" evidence="5">
    <location>
        <begin position="1324"/>
        <end position="1397"/>
    </location>
</feature>
<feature type="compositionally biased region" description="Polar residues" evidence="5">
    <location>
        <begin position="1242"/>
        <end position="1254"/>
    </location>
</feature>
<dbReference type="OrthoDB" id="2143914at2759"/>
<feature type="domain" description="Myb-like" evidence="6">
    <location>
        <begin position="587"/>
        <end position="638"/>
    </location>
</feature>
<feature type="domain" description="Myb-like" evidence="6">
    <location>
        <begin position="484"/>
        <end position="534"/>
    </location>
</feature>
<dbReference type="PANTHER" id="PTHR46621:SF1">
    <property type="entry name" value="SNRNA-ACTIVATING PROTEIN COMPLEX SUBUNIT 4"/>
    <property type="match status" value="1"/>
</dbReference>
<evidence type="ECO:0000256" key="1">
    <source>
        <dbReference type="ARBA" id="ARBA00023015"/>
    </source>
</evidence>
<evidence type="ECO:0000259" key="8">
    <source>
        <dbReference type="PROSITE" id="PS51294"/>
    </source>
</evidence>
<dbReference type="Gene3D" id="1.10.10.60">
    <property type="entry name" value="Homeodomain-like"/>
    <property type="match status" value="4"/>
</dbReference>
<keyword evidence="4" id="KW-0539">Nucleus</keyword>
<feature type="compositionally biased region" description="Low complexity" evidence="5">
    <location>
        <begin position="853"/>
        <end position="875"/>
    </location>
</feature>
<dbReference type="EnsemblMetazoa" id="CLYHEMT017000.1">
    <property type="protein sequence ID" value="CLYHEMP017000.1"/>
    <property type="gene ID" value="CLYHEMG017000"/>
</dbReference>
<feature type="domain" description="Myb-like" evidence="6">
    <location>
        <begin position="535"/>
        <end position="586"/>
    </location>
</feature>
<feature type="compositionally biased region" description="Polar residues" evidence="5">
    <location>
        <begin position="133"/>
        <end position="142"/>
    </location>
</feature>
<feature type="region of interest" description="Disordered" evidence="5">
    <location>
        <begin position="683"/>
        <end position="738"/>
    </location>
</feature>
<dbReference type="SMART" id="SM00717">
    <property type="entry name" value="SANT"/>
    <property type="match status" value="5"/>
</dbReference>
<dbReference type="InterPro" id="IPR001005">
    <property type="entry name" value="SANT/Myb"/>
</dbReference>
<dbReference type="GO" id="GO:0019185">
    <property type="term" value="C:snRNA-activating protein complex"/>
    <property type="evidence" value="ECO:0007669"/>
    <property type="project" value="TreeGrafter"/>
</dbReference>
<dbReference type="GeneID" id="136820527"/>
<evidence type="ECO:0000259" key="7">
    <source>
        <dbReference type="PROSITE" id="PS51293"/>
    </source>
</evidence>
<feature type="compositionally biased region" description="Polar residues" evidence="5">
    <location>
        <begin position="1159"/>
        <end position="1168"/>
    </location>
</feature>
<keyword evidence="1" id="KW-0805">Transcription regulation</keyword>
<feature type="compositionally biased region" description="Basic and acidic residues" evidence="5">
    <location>
        <begin position="1324"/>
        <end position="1333"/>
    </location>
</feature>
<dbReference type="GO" id="GO:0000978">
    <property type="term" value="F:RNA polymerase II cis-regulatory region sequence-specific DNA binding"/>
    <property type="evidence" value="ECO:0007669"/>
    <property type="project" value="TreeGrafter"/>
</dbReference>
<feature type="region of interest" description="Disordered" evidence="5">
    <location>
        <begin position="133"/>
        <end position="171"/>
    </location>
</feature>
<protein>
    <recommendedName>
        <fullName evidence="11">Myb transcription factor</fullName>
    </recommendedName>
</protein>
<feature type="region of interest" description="Disordered" evidence="5">
    <location>
        <begin position="67"/>
        <end position="86"/>
    </location>
</feature>
<dbReference type="GO" id="GO:0042795">
    <property type="term" value="P:snRNA transcription by RNA polymerase II"/>
    <property type="evidence" value="ECO:0007669"/>
    <property type="project" value="TreeGrafter"/>
</dbReference>
<dbReference type="PROSITE" id="PS50090">
    <property type="entry name" value="MYB_LIKE"/>
    <property type="match status" value="4"/>
</dbReference>